<gene>
    <name evidence="1" type="ORF">FGIG_07444</name>
</gene>
<dbReference type="Proteomes" id="UP000316759">
    <property type="component" value="Unassembled WGS sequence"/>
</dbReference>
<accession>A0A504Y9M4</accession>
<dbReference type="AlphaFoldDB" id="A0A504Y9M4"/>
<evidence type="ECO:0000313" key="1">
    <source>
        <dbReference type="EMBL" id="TPP58272.1"/>
    </source>
</evidence>
<comment type="caution">
    <text evidence="1">The sequence shown here is derived from an EMBL/GenBank/DDBJ whole genome shotgun (WGS) entry which is preliminary data.</text>
</comment>
<keyword evidence="2" id="KW-1185">Reference proteome</keyword>
<proteinExistence type="predicted"/>
<sequence length="81" mass="9200">MSLWDLKIKFENFIVTVNTQKNNFSGLLTIRASVKFNDRWRIFKDAAIEFSAGKLLFKAIQANGSVVRLLNLVLIQAVEGQ</sequence>
<reference evidence="1 2" key="1">
    <citation type="submission" date="2019-04" db="EMBL/GenBank/DDBJ databases">
        <title>Annotation for the trematode Fasciola gigantica.</title>
        <authorList>
            <person name="Choi Y.-J."/>
        </authorList>
    </citation>
    <scope>NUCLEOTIDE SEQUENCE [LARGE SCALE GENOMIC DNA]</scope>
    <source>
        <strain evidence="1">Uganda_cow_1</strain>
    </source>
</reference>
<protein>
    <submittedName>
        <fullName evidence="1">Uncharacterized protein</fullName>
    </submittedName>
</protein>
<organism evidence="1 2">
    <name type="scientific">Fasciola gigantica</name>
    <name type="common">Giant liver fluke</name>
    <dbReference type="NCBI Taxonomy" id="46835"/>
    <lineage>
        <taxon>Eukaryota</taxon>
        <taxon>Metazoa</taxon>
        <taxon>Spiralia</taxon>
        <taxon>Lophotrochozoa</taxon>
        <taxon>Platyhelminthes</taxon>
        <taxon>Trematoda</taxon>
        <taxon>Digenea</taxon>
        <taxon>Plagiorchiida</taxon>
        <taxon>Echinostomata</taxon>
        <taxon>Echinostomatoidea</taxon>
        <taxon>Fasciolidae</taxon>
        <taxon>Fasciola</taxon>
    </lineage>
</organism>
<dbReference type="EMBL" id="SUNJ01012167">
    <property type="protein sequence ID" value="TPP58272.1"/>
    <property type="molecule type" value="Genomic_DNA"/>
</dbReference>
<evidence type="ECO:0000313" key="2">
    <source>
        <dbReference type="Proteomes" id="UP000316759"/>
    </source>
</evidence>
<name>A0A504Y9M4_FASGI</name>